<comment type="caution">
    <text evidence="1">The sequence shown here is derived from an EMBL/GenBank/DDBJ whole genome shotgun (WGS) entry which is preliminary data.</text>
</comment>
<organism evidence="1 2">
    <name type="scientific">Paenibacillus validus</name>
    <dbReference type="NCBI Taxonomy" id="44253"/>
    <lineage>
        <taxon>Bacteria</taxon>
        <taxon>Bacillati</taxon>
        <taxon>Bacillota</taxon>
        <taxon>Bacilli</taxon>
        <taxon>Bacillales</taxon>
        <taxon>Paenibacillaceae</taxon>
        <taxon>Paenibacillus</taxon>
    </lineage>
</organism>
<sequence>MGLPDWSEKELKALSLPPVTPADRADEPTRYVLFHTPLCGTCQAGRRMLEVVASMDPGLTIGQTNINLCRELPYDWQIESVPCLVKLERGVPTGKRYRMEGVAELYAWMRTT</sequence>
<reference evidence="1 2" key="1">
    <citation type="submission" date="2019-11" db="EMBL/GenBank/DDBJ databases">
        <title>Draft genome sequences of five Paenibacillus species of dairy origin.</title>
        <authorList>
            <person name="Olajide A.M."/>
            <person name="Chen S."/>
            <person name="Lapointe G."/>
        </authorList>
    </citation>
    <scope>NUCLEOTIDE SEQUENCE [LARGE SCALE GENOMIC DNA]</scope>
    <source>
        <strain evidence="1 2">2CS3</strain>
    </source>
</reference>
<evidence type="ECO:0000313" key="2">
    <source>
        <dbReference type="Proteomes" id="UP000450917"/>
    </source>
</evidence>
<dbReference type="AlphaFoldDB" id="A0A7X2Z8D7"/>
<dbReference type="InterPro" id="IPR036249">
    <property type="entry name" value="Thioredoxin-like_sf"/>
</dbReference>
<gene>
    <name evidence="1" type="ORF">GNP93_02975</name>
</gene>
<dbReference type="SUPFAM" id="SSF52833">
    <property type="entry name" value="Thioredoxin-like"/>
    <property type="match status" value="1"/>
</dbReference>
<accession>A0A7X2Z8D7</accession>
<protein>
    <submittedName>
        <fullName evidence="1">Thiol reductase thioredoxin</fullName>
    </submittedName>
</protein>
<keyword evidence="2" id="KW-1185">Reference proteome</keyword>
<dbReference type="CDD" id="cd02947">
    <property type="entry name" value="TRX_family"/>
    <property type="match status" value="1"/>
</dbReference>
<dbReference type="Proteomes" id="UP000450917">
    <property type="component" value="Unassembled WGS sequence"/>
</dbReference>
<name>A0A7X2Z8D7_9BACL</name>
<proteinExistence type="predicted"/>
<dbReference type="RefSeq" id="WP_054796442.1">
    <property type="nucleotide sequence ID" value="NZ_JARTHJ010000225.1"/>
</dbReference>
<evidence type="ECO:0000313" key="1">
    <source>
        <dbReference type="EMBL" id="MUG69635.1"/>
    </source>
</evidence>
<dbReference type="Gene3D" id="3.40.30.10">
    <property type="entry name" value="Glutaredoxin"/>
    <property type="match status" value="1"/>
</dbReference>
<dbReference type="EMBL" id="WNZX01000002">
    <property type="protein sequence ID" value="MUG69635.1"/>
    <property type="molecule type" value="Genomic_DNA"/>
</dbReference>